<protein>
    <submittedName>
        <fullName evidence="1">Uncharacterized protein</fullName>
    </submittedName>
</protein>
<keyword evidence="2" id="KW-1185">Reference proteome</keyword>
<gene>
    <name evidence="1" type="ORF">NDU88_005218</name>
</gene>
<dbReference type="AlphaFoldDB" id="A0AAV7UI50"/>
<reference evidence="1" key="1">
    <citation type="journal article" date="2022" name="bioRxiv">
        <title>Sequencing and chromosome-scale assembly of the giantPleurodeles waltlgenome.</title>
        <authorList>
            <person name="Brown T."/>
            <person name="Elewa A."/>
            <person name="Iarovenko S."/>
            <person name="Subramanian E."/>
            <person name="Araus A.J."/>
            <person name="Petzold A."/>
            <person name="Susuki M."/>
            <person name="Suzuki K.-i.T."/>
            <person name="Hayashi T."/>
            <person name="Toyoda A."/>
            <person name="Oliveira C."/>
            <person name="Osipova E."/>
            <person name="Leigh N.D."/>
            <person name="Simon A."/>
            <person name="Yun M.H."/>
        </authorList>
    </citation>
    <scope>NUCLEOTIDE SEQUENCE</scope>
    <source>
        <strain evidence="1">20211129_DDA</strain>
        <tissue evidence="1">Liver</tissue>
    </source>
</reference>
<comment type="caution">
    <text evidence="1">The sequence shown here is derived from an EMBL/GenBank/DDBJ whole genome shotgun (WGS) entry which is preliminary data.</text>
</comment>
<evidence type="ECO:0000313" key="1">
    <source>
        <dbReference type="EMBL" id="KAJ1188457.1"/>
    </source>
</evidence>
<name>A0AAV7UI50_PLEWA</name>
<evidence type="ECO:0000313" key="2">
    <source>
        <dbReference type="Proteomes" id="UP001066276"/>
    </source>
</evidence>
<accession>A0AAV7UI50</accession>
<proteinExistence type="predicted"/>
<sequence>MALCTCRSRAPRGRRASHRRGTLRGVCFAQPGLQPSDGVGCGVLQDGPAGGPRTTARERKCGGCRLQNSLDTPLGTQASAFPTGVPGMGGGCCRVKQKTSTPTR</sequence>
<dbReference type="Proteomes" id="UP001066276">
    <property type="component" value="Chromosome 3_1"/>
</dbReference>
<dbReference type="EMBL" id="JANPWB010000005">
    <property type="protein sequence ID" value="KAJ1188457.1"/>
    <property type="molecule type" value="Genomic_DNA"/>
</dbReference>
<organism evidence="1 2">
    <name type="scientific">Pleurodeles waltl</name>
    <name type="common">Iberian ribbed newt</name>
    <dbReference type="NCBI Taxonomy" id="8319"/>
    <lineage>
        <taxon>Eukaryota</taxon>
        <taxon>Metazoa</taxon>
        <taxon>Chordata</taxon>
        <taxon>Craniata</taxon>
        <taxon>Vertebrata</taxon>
        <taxon>Euteleostomi</taxon>
        <taxon>Amphibia</taxon>
        <taxon>Batrachia</taxon>
        <taxon>Caudata</taxon>
        <taxon>Salamandroidea</taxon>
        <taxon>Salamandridae</taxon>
        <taxon>Pleurodelinae</taxon>
        <taxon>Pleurodeles</taxon>
    </lineage>
</organism>